<comment type="caution">
    <text evidence="1">The sequence shown here is derived from an EMBL/GenBank/DDBJ whole genome shotgun (WGS) entry which is preliminary data.</text>
</comment>
<dbReference type="RefSeq" id="WP_379960207.1">
    <property type="nucleotide sequence ID" value="NZ_JAUYVI010000007.1"/>
</dbReference>
<protein>
    <submittedName>
        <fullName evidence="1">Uncharacterized protein</fullName>
    </submittedName>
</protein>
<evidence type="ECO:0000313" key="1">
    <source>
        <dbReference type="EMBL" id="MDQ7250651.1"/>
    </source>
</evidence>
<gene>
    <name evidence="1" type="ORF">Q8A70_23380</name>
</gene>
<dbReference type="EMBL" id="JAUYVI010000007">
    <property type="protein sequence ID" value="MDQ7250651.1"/>
    <property type="molecule type" value="Genomic_DNA"/>
</dbReference>
<organism evidence="1 2">
    <name type="scientific">Dongia sedimenti</name>
    <dbReference type="NCBI Taxonomy" id="3064282"/>
    <lineage>
        <taxon>Bacteria</taxon>
        <taxon>Pseudomonadati</taxon>
        <taxon>Pseudomonadota</taxon>
        <taxon>Alphaproteobacteria</taxon>
        <taxon>Rhodospirillales</taxon>
        <taxon>Dongiaceae</taxon>
        <taxon>Dongia</taxon>
    </lineage>
</organism>
<sequence length="74" mass="8169">MKTLAIAIIVLSAALVWVTSALVRVENERYALVIGMCRAEASGEYPDLAASECLSKVQTRTTWYWHLASALELL</sequence>
<dbReference type="Proteomes" id="UP001230156">
    <property type="component" value="Unassembled WGS sequence"/>
</dbReference>
<keyword evidence="2" id="KW-1185">Reference proteome</keyword>
<reference evidence="2" key="1">
    <citation type="submission" date="2023-08" db="EMBL/GenBank/DDBJ databases">
        <title>Rhodospirillaceae gen. nov., a novel taxon isolated from the Yangtze River Yuezi River estuary sludge.</title>
        <authorList>
            <person name="Ruan L."/>
        </authorList>
    </citation>
    <scope>NUCLEOTIDE SEQUENCE [LARGE SCALE GENOMIC DNA]</scope>
    <source>
        <strain evidence="2">R-7</strain>
    </source>
</reference>
<accession>A0ABU0YSH4</accession>
<proteinExistence type="predicted"/>
<evidence type="ECO:0000313" key="2">
    <source>
        <dbReference type="Proteomes" id="UP001230156"/>
    </source>
</evidence>
<name>A0ABU0YSH4_9PROT</name>